<evidence type="ECO:0000313" key="1">
    <source>
        <dbReference type="EMBL" id="MDA2808740.1"/>
    </source>
</evidence>
<proteinExistence type="predicted"/>
<comment type="caution">
    <text evidence="1">The sequence shown here is derived from an EMBL/GenBank/DDBJ whole genome shotgun (WGS) entry which is preliminary data.</text>
</comment>
<reference evidence="1" key="1">
    <citation type="submission" date="2023-01" db="EMBL/GenBank/DDBJ databases">
        <title>Draft genome sequence of Nocardiopsis sp. LSu2-4 isolated from halophytes.</title>
        <authorList>
            <person name="Duangmal K."/>
            <person name="Chantavorakit T."/>
        </authorList>
    </citation>
    <scope>NUCLEOTIDE SEQUENCE</scope>
    <source>
        <strain evidence="1">LSu2-4</strain>
    </source>
</reference>
<dbReference type="EMBL" id="JAQFWP010000101">
    <property type="protein sequence ID" value="MDA2808740.1"/>
    <property type="molecule type" value="Genomic_DNA"/>
</dbReference>
<name>A0ABT4TVM8_9ACTN</name>
<dbReference type="RefSeq" id="WP_270681328.1">
    <property type="nucleotide sequence ID" value="NZ_JAQFWP010000101.1"/>
</dbReference>
<dbReference type="Proteomes" id="UP001165685">
    <property type="component" value="Unassembled WGS sequence"/>
</dbReference>
<sequence>MVLSLISDPAAAAEEASDAQIADVAPKVMAAPVEEGGAAVDAAPAAALFSANPQNAFNVSTVADATSNGVTLQVRRGLISKSASEDVPLAWGRVTGGANGHYLNFFVYDRSGSRVAAVERPVHRTTYTWGFEIRSGYRYLACLSDERWECDWVVYEDM</sequence>
<protein>
    <submittedName>
        <fullName evidence="1">Uncharacterized protein</fullName>
    </submittedName>
</protein>
<evidence type="ECO:0000313" key="2">
    <source>
        <dbReference type="Proteomes" id="UP001165685"/>
    </source>
</evidence>
<accession>A0ABT4TVM8</accession>
<keyword evidence="2" id="KW-1185">Reference proteome</keyword>
<organism evidence="1 2">
    <name type="scientific">Nocardiopsis suaedae</name>
    <dbReference type="NCBI Taxonomy" id="3018444"/>
    <lineage>
        <taxon>Bacteria</taxon>
        <taxon>Bacillati</taxon>
        <taxon>Actinomycetota</taxon>
        <taxon>Actinomycetes</taxon>
        <taxon>Streptosporangiales</taxon>
        <taxon>Nocardiopsidaceae</taxon>
        <taxon>Nocardiopsis</taxon>
    </lineage>
</organism>
<gene>
    <name evidence="1" type="ORF">O4U47_29815</name>
</gene>